<gene>
    <name evidence="1" type="ORF">K488DRAFT_73225</name>
</gene>
<protein>
    <submittedName>
        <fullName evidence="1">Uncharacterized protein</fullName>
    </submittedName>
</protein>
<keyword evidence="2" id="KW-1185">Reference proteome</keyword>
<reference evidence="1" key="1">
    <citation type="submission" date="2021-02" db="EMBL/GenBank/DDBJ databases">
        <authorList>
            <consortium name="DOE Joint Genome Institute"/>
            <person name="Ahrendt S."/>
            <person name="Looney B.P."/>
            <person name="Miyauchi S."/>
            <person name="Morin E."/>
            <person name="Drula E."/>
            <person name="Courty P.E."/>
            <person name="Chicoki N."/>
            <person name="Fauchery L."/>
            <person name="Kohler A."/>
            <person name="Kuo A."/>
            <person name="Labutti K."/>
            <person name="Pangilinan J."/>
            <person name="Lipzen A."/>
            <person name="Riley R."/>
            <person name="Andreopoulos W."/>
            <person name="He G."/>
            <person name="Johnson J."/>
            <person name="Barry K.W."/>
            <person name="Grigoriev I.V."/>
            <person name="Nagy L."/>
            <person name="Hibbett D."/>
            <person name="Henrissat B."/>
            <person name="Matheny P.B."/>
            <person name="Labbe J."/>
            <person name="Martin F."/>
        </authorList>
    </citation>
    <scope>NUCLEOTIDE SEQUENCE</scope>
    <source>
        <strain evidence="1">EC-137</strain>
    </source>
</reference>
<name>A0ACB8QBR8_9AGAM</name>
<evidence type="ECO:0000313" key="1">
    <source>
        <dbReference type="EMBL" id="KAI0029117.1"/>
    </source>
</evidence>
<comment type="caution">
    <text evidence="1">The sequence shown here is derived from an EMBL/GenBank/DDBJ whole genome shotgun (WGS) entry which is preliminary data.</text>
</comment>
<proteinExistence type="predicted"/>
<accession>A0ACB8QBR8</accession>
<sequence length="368" mass="41659">MNSPHPETHEDMHSVIADLVVRFVPLWERVSSETAVGYVLPAQTQDHYTQIWTRDPSFFKAFALFAEMEDWEYNQVAGVHGMYVRDGEARAPELLGPFKSCAPAPVVNLKGRILHIIVKLANLTSYLGGSWHVEGMVNEAIFATGIYYYDEENVQKSKLAFRAAVAEPQGYAQRDEIVIREIWGVDRQTPLVQIFGAVETSRGRCLAFPNIYQYQVQPFELADSTTRIPGYREIVALFLVDPDLKAPRPSTALVLPQRKDWMRLSLFGIARGPDSGLSCLCRLPNEILDLIVDLAVDLMDRTEAERHREELMKERRVMIQTNTEVMLTLSLTCANSGASGKPQIPDWRQSEQIPDVFCIAYQSLPDTR</sequence>
<organism evidence="1 2">
    <name type="scientific">Vararia minispora EC-137</name>
    <dbReference type="NCBI Taxonomy" id="1314806"/>
    <lineage>
        <taxon>Eukaryota</taxon>
        <taxon>Fungi</taxon>
        <taxon>Dikarya</taxon>
        <taxon>Basidiomycota</taxon>
        <taxon>Agaricomycotina</taxon>
        <taxon>Agaricomycetes</taxon>
        <taxon>Russulales</taxon>
        <taxon>Lachnocladiaceae</taxon>
        <taxon>Vararia</taxon>
    </lineage>
</organism>
<dbReference type="Proteomes" id="UP000814128">
    <property type="component" value="Unassembled WGS sequence"/>
</dbReference>
<dbReference type="EMBL" id="MU273697">
    <property type="protein sequence ID" value="KAI0029117.1"/>
    <property type="molecule type" value="Genomic_DNA"/>
</dbReference>
<reference evidence="1" key="2">
    <citation type="journal article" date="2022" name="New Phytol.">
        <title>Evolutionary transition to the ectomycorrhizal habit in the genomes of a hyperdiverse lineage of mushroom-forming fungi.</title>
        <authorList>
            <person name="Looney B."/>
            <person name="Miyauchi S."/>
            <person name="Morin E."/>
            <person name="Drula E."/>
            <person name="Courty P.E."/>
            <person name="Kohler A."/>
            <person name="Kuo A."/>
            <person name="LaButti K."/>
            <person name="Pangilinan J."/>
            <person name="Lipzen A."/>
            <person name="Riley R."/>
            <person name="Andreopoulos W."/>
            <person name="He G."/>
            <person name="Johnson J."/>
            <person name="Nolan M."/>
            <person name="Tritt A."/>
            <person name="Barry K.W."/>
            <person name="Grigoriev I.V."/>
            <person name="Nagy L.G."/>
            <person name="Hibbett D."/>
            <person name="Henrissat B."/>
            <person name="Matheny P.B."/>
            <person name="Labbe J."/>
            <person name="Martin F.M."/>
        </authorList>
    </citation>
    <scope>NUCLEOTIDE SEQUENCE</scope>
    <source>
        <strain evidence="1">EC-137</strain>
    </source>
</reference>
<evidence type="ECO:0000313" key="2">
    <source>
        <dbReference type="Proteomes" id="UP000814128"/>
    </source>
</evidence>